<feature type="domain" description="DUF2529" evidence="1">
    <location>
        <begin position="1"/>
        <end position="167"/>
    </location>
</feature>
<proteinExistence type="predicted"/>
<name>A0ABU6ME16_9BACI</name>
<dbReference type="SUPFAM" id="SSF53697">
    <property type="entry name" value="SIS domain"/>
    <property type="match status" value="1"/>
</dbReference>
<evidence type="ECO:0000313" key="3">
    <source>
        <dbReference type="Proteomes" id="UP001341444"/>
    </source>
</evidence>
<dbReference type="RefSeq" id="WP_066267409.1">
    <property type="nucleotide sequence ID" value="NZ_JARMAB010000008.1"/>
</dbReference>
<gene>
    <name evidence="2" type="ORF">P4T90_07295</name>
</gene>
<dbReference type="EMBL" id="JARMAB010000008">
    <property type="protein sequence ID" value="MED1202898.1"/>
    <property type="molecule type" value="Genomic_DNA"/>
</dbReference>
<accession>A0ABU6ME16</accession>
<reference evidence="2 3" key="1">
    <citation type="submission" date="2023-03" db="EMBL/GenBank/DDBJ databases">
        <title>Bacillus Genome Sequencing.</title>
        <authorList>
            <person name="Dunlap C."/>
        </authorList>
    </citation>
    <scope>NUCLEOTIDE SEQUENCE [LARGE SCALE GENOMIC DNA]</scope>
    <source>
        <strain evidence="2 3">B-23453</strain>
    </source>
</reference>
<protein>
    <submittedName>
        <fullName evidence="2">DUF2529 domain-containing protein</fullName>
    </submittedName>
</protein>
<organism evidence="2 3">
    <name type="scientific">Heyndrickxia acidicola</name>
    <dbReference type="NCBI Taxonomy" id="209389"/>
    <lineage>
        <taxon>Bacteria</taxon>
        <taxon>Bacillati</taxon>
        <taxon>Bacillota</taxon>
        <taxon>Bacilli</taxon>
        <taxon>Bacillales</taxon>
        <taxon>Bacillaceae</taxon>
        <taxon>Heyndrickxia</taxon>
    </lineage>
</organism>
<comment type="caution">
    <text evidence="2">The sequence shown here is derived from an EMBL/GenBank/DDBJ whole genome shotgun (WGS) entry which is preliminary data.</text>
</comment>
<keyword evidence="3" id="KW-1185">Reference proteome</keyword>
<dbReference type="InterPro" id="IPR019676">
    <property type="entry name" value="DUF2529"/>
</dbReference>
<dbReference type="InterPro" id="IPR046348">
    <property type="entry name" value="SIS_dom_sf"/>
</dbReference>
<sequence length="171" mass="18895">MMKMFMTQLNGLFQRIYDKEEPAIEDGARLLAQAIVGDGNIYIKSFKGMDAVAIEALEGAEPLNGAERLLTLDEVTETDRVLVITRFSNDPEALQLGRQLSQKGIPFTVIAGTVKDEETISDLADVYINTSLIKGMLPTETGDRTAFPSSMAALFIYYGIKFALDEIVDEY</sequence>
<evidence type="ECO:0000259" key="1">
    <source>
        <dbReference type="Pfam" id="PF10740"/>
    </source>
</evidence>
<dbReference type="Proteomes" id="UP001341444">
    <property type="component" value="Unassembled WGS sequence"/>
</dbReference>
<dbReference type="Gene3D" id="3.40.50.10490">
    <property type="entry name" value="Glucose-6-phosphate isomerase like protein, domain 1"/>
    <property type="match status" value="1"/>
</dbReference>
<dbReference type="Pfam" id="PF10740">
    <property type="entry name" value="DUF2529"/>
    <property type="match status" value="1"/>
</dbReference>
<evidence type="ECO:0000313" key="2">
    <source>
        <dbReference type="EMBL" id="MED1202898.1"/>
    </source>
</evidence>